<evidence type="ECO:0000313" key="5">
    <source>
        <dbReference type="EMBL" id="SEN95830.1"/>
    </source>
</evidence>
<reference evidence="4" key="2">
    <citation type="submission" date="2016-10" db="EMBL/GenBank/DDBJ databases">
        <authorList>
            <person name="de Groot N.N."/>
        </authorList>
    </citation>
    <scope>NUCLEOTIDE SEQUENCE [LARGE SCALE GENOMIC DNA]</scope>
    <source>
        <strain evidence="4">CCBAU85039</strain>
    </source>
</reference>
<dbReference type="PANTHER" id="PTHR44591">
    <property type="entry name" value="STRESS RESPONSE REGULATOR PROTEIN 1"/>
    <property type="match status" value="1"/>
</dbReference>
<dbReference type="Proteomes" id="UP000198939">
    <property type="component" value="Unassembled WGS sequence"/>
</dbReference>
<feature type="modified residue" description="4-aspartylphosphate" evidence="2">
    <location>
        <position position="34"/>
    </location>
</feature>
<dbReference type="PANTHER" id="PTHR44591:SF21">
    <property type="entry name" value="TWO-COMPONENT RESPONSE REGULATOR"/>
    <property type="match status" value="1"/>
</dbReference>
<evidence type="ECO:0000313" key="7">
    <source>
        <dbReference type="Proteomes" id="UP000198939"/>
    </source>
</evidence>
<dbReference type="AlphaFoldDB" id="A0A1H8KSF1"/>
<dbReference type="InterPro" id="IPR001789">
    <property type="entry name" value="Sig_transdc_resp-reg_receiver"/>
</dbReference>
<evidence type="ECO:0000256" key="2">
    <source>
        <dbReference type="PROSITE-ProRule" id="PRU00169"/>
    </source>
</evidence>
<dbReference type="Proteomes" id="UP000183063">
    <property type="component" value="Unassembled WGS sequence"/>
</dbReference>
<dbReference type="EMBL" id="FNXB01000011">
    <property type="protein sequence ID" value="SEH83657.1"/>
    <property type="molecule type" value="Genomic_DNA"/>
</dbReference>
<dbReference type="Gene3D" id="3.40.50.2300">
    <property type="match status" value="1"/>
</dbReference>
<dbReference type="InterPro" id="IPR050595">
    <property type="entry name" value="Bact_response_regulator"/>
</dbReference>
<evidence type="ECO:0000313" key="6">
    <source>
        <dbReference type="Proteomes" id="UP000183063"/>
    </source>
</evidence>
<protein>
    <submittedName>
        <fullName evidence="4">Chemotaxis protein CheY</fullName>
    </submittedName>
    <submittedName>
        <fullName evidence="5">Response regulator receiver domain-containing protein</fullName>
    </submittedName>
</protein>
<proteinExistence type="predicted"/>
<evidence type="ECO:0000256" key="1">
    <source>
        <dbReference type="ARBA" id="ARBA00022553"/>
    </source>
</evidence>
<reference evidence="6" key="3">
    <citation type="submission" date="2016-10" db="EMBL/GenBank/DDBJ databases">
        <authorList>
            <person name="Wibberg D."/>
        </authorList>
    </citation>
    <scope>NUCLEOTIDE SEQUENCE [LARGE SCALE GENOMIC DNA]</scope>
</reference>
<organism evidence="4 6">
    <name type="scientific">Rhizobium tibeticum</name>
    <dbReference type="NCBI Taxonomy" id="501024"/>
    <lineage>
        <taxon>Bacteria</taxon>
        <taxon>Pseudomonadati</taxon>
        <taxon>Pseudomonadota</taxon>
        <taxon>Alphaproteobacteria</taxon>
        <taxon>Hyphomicrobiales</taxon>
        <taxon>Rhizobiaceae</taxon>
        <taxon>Rhizobium/Agrobacterium group</taxon>
        <taxon>Rhizobium</taxon>
    </lineage>
</organism>
<accession>A0A1H8KSF1</accession>
<evidence type="ECO:0000313" key="4">
    <source>
        <dbReference type="EMBL" id="SEH83657.1"/>
    </source>
</evidence>
<keyword evidence="7" id="KW-1185">Reference proteome</keyword>
<dbReference type="SUPFAM" id="SSF52172">
    <property type="entry name" value="CheY-like"/>
    <property type="match status" value="1"/>
</dbReference>
<dbReference type="Pfam" id="PF00072">
    <property type="entry name" value="Response_reg"/>
    <property type="match status" value="1"/>
</dbReference>
<dbReference type="STRING" id="501024.RTCCBAU85039_2628"/>
<feature type="domain" description="Response regulatory" evidence="3">
    <location>
        <begin position="1"/>
        <end position="73"/>
    </location>
</feature>
<dbReference type="InterPro" id="IPR011006">
    <property type="entry name" value="CheY-like_superfamily"/>
</dbReference>
<sequence>MLEDLGHVVTEANSGAAALALLEAGNVFDLMITDYSMPGMNGAELGQAARNLVPDLPILVASGYAELPPPVQV</sequence>
<name>A0A1H8KSF1_9HYPH</name>
<reference evidence="5 7" key="1">
    <citation type="submission" date="2016-10" db="EMBL/GenBank/DDBJ databases">
        <authorList>
            <person name="Varghese N."/>
            <person name="Submissions S."/>
        </authorList>
    </citation>
    <scope>NUCLEOTIDE SEQUENCE [LARGE SCALE GENOMIC DNA]</scope>
    <source>
        <strain evidence="5 7">CGMCC 1.7071</strain>
    </source>
</reference>
<evidence type="ECO:0000259" key="3">
    <source>
        <dbReference type="PROSITE" id="PS50110"/>
    </source>
</evidence>
<dbReference type="EMBL" id="FOCV01000009">
    <property type="protein sequence ID" value="SEN95830.1"/>
    <property type="molecule type" value="Genomic_DNA"/>
</dbReference>
<keyword evidence="1 2" id="KW-0597">Phosphoprotein</keyword>
<gene>
    <name evidence="4" type="primary">cheY_5</name>
    <name evidence="4" type="ORF">RTCCBAU85039_2628</name>
    <name evidence="5" type="ORF">SAMN05216228_1009175</name>
</gene>
<dbReference type="GO" id="GO:0000160">
    <property type="term" value="P:phosphorelay signal transduction system"/>
    <property type="evidence" value="ECO:0007669"/>
    <property type="project" value="InterPro"/>
</dbReference>
<dbReference type="PROSITE" id="PS50110">
    <property type="entry name" value="RESPONSE_REGULATORY"/>
    <property type="match status" value="1"/>
</dbReference>